<dbReference type="InterPro" id="IPR045584">
    <property type="entry name" value="Pilin-like"/>
</dbReference>
<dbReference type="SUPFAM" id="SSF54523">
    <property type="entry name" value="Pili subunits"/>
    <property type="match status" value="1"/>
</dbReference>
<reference evidence="4 6" key="2">
    <citation type="submission" date="2016-11" db="EMBL/GenBank/DDBJ databases">
        <authorList>
            <person name="Jaros S."/>
            <person name="Januszkiewicz K."/>
            <person name="Wedrychowicz H."/>
        </authorList>
    </citation>
    <scope>NUCLEOTIDE SEQUENCE [LARGE SCALE GENOMIC DNA]</scope>
    <source>
        <strain evidence="4">NVI 5450</strain>
    </source>
</reference>
<accession>A0A075F958</accession>
<keyword evidence="1" id="KW-0812">Transmembrane</keyword>
<evidence type="ECO:0000313" key="2">
    <source>
        <dbReference type="EMBL" id="AIE76445.1"/>
    </source>
</evidence>
<proteinExistence type="predicted"/>
<evidence type="ECO:0000313" key="3">
    <source>
        <dbReference type="EMBL" id="SGY98619.1"/>
    </source>
</evidence>
<dbReference type="EMBL" id="FPLD01000102">
    <property type="protein sequence ID" value="SGZ12672.1"/>
    <property type="molecule type" value="Genomic_DNA"/>
</dbReference>
<reference evidence="2" key="1">
    <citation type="submission" date="2014-04" db="EMBL/GenBank/DDBJ databases">
        <title>Host specificity and clade dependent distribution of putative virulence genes in Moritella viscosa.</title>
        <authorList>
            <person name="Karlsen C."/>
            <person name="Ellingsen A.B."/>
            <person name="Wiik-Nielsen C."/>
            <person name="Winther-Larsen H.C."/>
            <person name="Colquhoun D.J."/>
            <person name="Sorum H."/>
        </authorList>
    </citation>
    <scope>NUCLEOTIDE SEQUENCE</scope>
    <source>
        <strain evidence="2">NCIMB 13584</strain>
    </source>
</reference>
<sequence>MTQAVDSKGFTLVELLIVIIILGVLASVALTKFVNLTDSARTASFKGLTGALHAAADMAYLKQRVNGKQPNDSIVIDGTTISMINGYPSPKSMRGLVLASGGRWELENPDNSSSWSGADDYAEYMWVASDGTYSRTCRAYYYIDTTMTKYIVEIDESGC</sequence>
<dbReference type="Proteomes" id="UP000182660">
    <property type="component" value="Unassembled WGS sequence"/>
</dbReference>
<reference evidence="3 5" key="3">
    <citation type="submission" date="2016-11" db="EMBL/GenBank/DDBJ databases">
        <authorList>
            <person name="Klemetsen T."/>
        </authorList>
    </citation>
    <scope>NUCLEOTIDE SEQUENCE [LARGE SCALE GENOMIC DNA]</scope>
    <source>
        <strain evidence="3">MT 2528</strain>
    </source>
</reference>
<dbReference type="HOGENOM" id="CLU_098637_3_0_6"/>
<evidence type="ECO:0000313" key="6">
    <source>
        <dbReference type="Proteomes" id="UP000183794"/>
    </source>
</evidence>
<dbReference type="PROSITE" id="PS00409">
    <property type="entry name" value="PROKAR_NTER_METHYL"/>
    <property type="match status" value="1"/>
</dbReference>
<dbReference type="STRING" id="80854.MVIS_2284"/>
<dbReference type="NCBIfam" id="TIGR02532">
    <property type="entry name" value="IV_pilin_GFxxxE"/>
    <property type="match status" value="1"/>
</dbReference>
<dbReference type="RefSeq" id="WP_052678319.1">
    <property type="nucleotide sequence ID" value="NZ_CAWQZC010000025.1"/>
</dbReference>
<dbReference type="Gene3D" id="3.30.700.10">
    <property type="entry name" value="Glycoprotein, Type 4 Pilin"/>
    <property type="match status" value="1"/>
</dbReference>
<dbReference type="EMBL" id="KJ746483">
    <property type="protein sequence ID" value="AIE76445.1"/>
    <property type="molecule type" value="Genomic_DNA"/>
</dbReference>
<dbReference type="AlphaFoldDB" id="A0A075F958"/>
<evidence type="ECO:0000256" key="1">
    <source>
        <dbReference type="SAM" id="Phobius"/>
    </source>
</evidence>
<keyword evidence="1" id="KW-0472">Membrane</keyword>
<dbReference type="EMBL" id="FPLJ01000079">
    <property type="protein sequence ID" value="SGY98619.1"/>
    <property type="molecule type" value="Genomic_DNA"/>
</dbReference>
<evidence type="ECO:0000313" key="4">
    <source>
        <dbReference type="EMBL" id="SGZ12672.1"/>
    </source>
</evidence>
<dbReference type="PATRIC" id="fig|80854.5.peg.2435"/>
<keyword evidence="5" id="KW-1185">Reference proteome</keyword>
<protein>
    <submittedName>
        <fullName evidence="2">Fimbrial protein</fullName>
    </submittedName>
    <submittedName>
        <fullName evidence="3">Type II secretory pathway, pseudopilin</fullName>
    </submittedName>
</protein>
<dbReference type="KEGG" id="mvs:MVIS_2284"/>
<evidence type="ECO:0000313" key="5">
    <source>
        <dbReference type="Proteomes" id="UP000182660"/>
    </source>
</evidence>
<organism evidence="2">
    <name type="scientific">Moritella viscosa</name>
    <dbReference type="NCBI Taxonomy" id="80854"/>
    <lineage>
        <taxon>Bacteria</taxon>
        <taxon>Pseudomonadati</taxon>
        <taxon>Pseudomonadota</taxon>
        <taxon>Gammaproteobacteria</taxon>
        <taxon>Alteromonadales</taxon>
        <taxon>Moritellaceae</taxon>
        <taxon>Moritella</taxon>
    </lineage>
</organism>
<dbReference type="Pfam" id="PF07963">
    <property type="entry name" value="N_methyl"/>
    <property type="match status" value="1"/>
</dbReference>
<keyword evidence="1" id="KW-1133">Transmembrane helix</keyword>
<dbReference type="InterPro" id="IPR012902">
    <property type="entry name" value="N_methyl_site"/>
</dbReference>
<dbReference type="Proteomes" id="UP000183794">
    <property type="component" value="Unassembled WGS sequence"/>
</dbReference>
<dbReference type="OrthoDB" id="5654254at2"/>
<feature type="transmembrane region" description="Helical" evidence="1">
    <location>
        <begin position="12"/>
        <end position="31"/>
    </location>
</feature>
<name>A0A075F958_9GAMM</name>
<dbReference type="GeneID" id="80402766"/>
<gene>
    <name evidence="2" type="primary">pilA</name>
    <name evidence="3" type="ORF">MT2528_3670</name>
    <name evidence="4" type="ORF">NVI5450_3868</name>
</gene>